<evidence type="ECO:0000313" key="8">
    <source>
        <dbReference type="EMBL" id="OLQ79100.1"/>
    </source>
</evidence>
<organism evidence="8 9">
    <name type="scientific">Photobacterium proteolyticum</name>
    <dbReference type="NCBI Taxonomy" id="1903952"/>
    <lineage>
        <taxon>Bacteria</taxon>
        <taxon>Pseudomonadati</taxon>
        <taxon>Pseudomonadota</taxon>
        <taxon>Gammaproteobacteria</taxon>
        <taxon>Vibrionales</taxon>
        <taxon>Vibrionaceae</taxon>
        <taxon>Photobacterium</taxon>
    </lineage>
</organism>
<dbReference type="RefSeq" id="WP_075762769.1">
    <property type="nucleotide sequence ID" value="NZ_MJIL01000051.1"/>
</dbReference>
<dbReference type="CDD" id="cd06225">
    <property type="entry name" value="HAMP"/>
    <property type="match status" value="1"/>
</dbReference>
<dbReference type="InterPro" id="IPR024478">
    <property type="entry name" value="HlyB_4HB_MCP"/>
</dbReference>
<dbReference type="GO" id="GO:0007165">
    <property type="term" value="P:signal transduction"/>
    <property type="evidence" value="ECO:0007669"/>
    <property type="project" value="UniProtKB-KW"/>
</dbReference>
<protein>
    <submittedName>
        <fullName evidence="8">Chemotaxis protein</fullName>
    </submittedName>
</protein>
<keyword evidence="5" id="KW-0812">Transmembrane</keyword>
<dbReference type="Gene3D" id="1.10.287.950">
    <property type="entry name" value="Methyl-accepting chemotaxis protein"/>
    <property type="match status" value="1"/>
</dbReference>
<keyword evidence="5" id="KW-1133">Transmembrane helix</keyword>
<evidence type="ECO:0000256" key="5">
    <source>
        <dbReference type="SAM" id="Phobius"/>
    </source>
</evidence>
<sequence length="665" mass="72395">MKFSIARKLRISFLLITALFLCAAVILYQQIKQVEDNAHYLLNEDLPTVDASRSLQQSAQSSLLVLRAYMLQGGDEASGQALKQRLTDTFALVERQLAELKSHLTDEQYDKVGQSWQALMESEQAIVDISHTPDNLPAHALMLNEAAPIAEVALDQLQGLINEEENNAFGGERKRLMKLYADSYTSLSNALGALRDYLFDGNQDHLDKYKELMTKHAKSVAEVNNHRVLLSDSDLSLWQIFKEMQKMYLPLAEQVITLRQSPEWNKANYMMAQQTGPAAAQFTKLLDAIVVAQQNNAQQGGMAISDSVSRVITTLIAVAIIACVCSLLIATWLGRSIGSRLTLVGQRAEEISHGNFSGKALENKGDDEIASLVGAVNRMTASLSALVTGVTNKAKDVDSSMNRLLDNNSSTANEATNQAEKIRSMATAIEEMSVTASETAQHTQAASDDLKQSSVLLGSGEKALEQNQQTVDELNALIGRASEMVQHLSNESDRIERVTEVIESVAEQTNLLALNAAIEAARAGEQGRGFAVVADEVRLLAQRTTESTTEINAIVDAIQTSTGQVVKVISESQSLVKAGTEHTAQANTMLQDTIRYMDDVANKVSDMTTATEQQSDVSQSLADLVHQLSDSAADVSGNCDSANQTSQAIKAQVDDLNQEMRKFSV</sequence>
<dbReference type="STRING" id="1903952.BIT28_01815"/>
<dbReference type="InterPro" id="IPR003660">
    <property type="entry name" value="HAMP_dom"/>
</dbReference>
<dbReference type="OrthoDB" id="5731264at2"/>
<evidence type="ECO:0000256" key="1">
    <source>
        <dbReference type="ARBA" id="ARBA00004370"/>
    </source>
</evidence>
<evidence type="ECO:0000256" key="3">
    <source>
        <dbReference type="ARBA" id="ARBA00029447"/>
    </source>
</evidence>
<proteinExistence type="inferred from homology"/>
<keyword evidence="2 4" id="KW-0807">Transducer</keyword>
<accession>A0A1Q9GVB1</accession>
<keyword evidence="9" id="KW-1185">Reference proteome</keyword>
<reference evidence="8 9" key="1">
    <citation type="submission" date="2016-09" db="EMBL/GenBank/DDBJ databases">
        <title>Photobacterium proteolyticum sp. nov. a protease producing bacterium isolated from ocean sediments of Laizhou Bay.</title>
        <authorList>
            <person name="Li Y."/>
        </authorList>
    </citation>
    <scope>NUCLEOTIDE SEQUENCE [LARGE SCALE GENOMIC DNA]</scope>
    <source>
        <strain evidence="8 9">13-12</strain>
    </source>
</reference>
<evidence type="ECO:0000259" key="6">
    <source>
        <dbReference type="PROSITE" id="PS50111"/>
    </source>
</evidence>
<evidence type="ECO:0000256" key="2">
    <source>
        <dbReference type="ARBA" id="ARBA00023224"/>
    </source>
</evidence>
<comment type="subcellular location">
    <subcellularLocation>
        <location evidence="1">Membrane</location>
    </subcellularLocation>
</comment>
<dbReference type="Pfam" id="PF00015">
    <property type="entry name" value="MCPsignal"/>
    <property type="match status" value="1"/>
</dbReference>
<gene>
    <name evidence="8" type="ORF">BIT28_01815</name>
</gene>
<evidence type="ECO:0000313" key="9">
    <source>
        <dbReference type="Proteomes" id="UP000186905"/>
    </source>
</evidence>
<dbReference type="InterPro" id="IPR004089">
    <property type="entry name" value="MCPsignal_dom"/>
</dbReference>
<name>A0A1Q9GVB1_9GAMM</name>
<dbReference type="PANTHER" id="PTHR32089:SF112">
    <property type="entry name" value="LYSOZYME-LIKE PROTEIN-RELATED"/>
    <property type="match status" value="1"/>
</dbReference>
<dbReference type="FunFam" id="1.10.287.950:FF:000001">
    <property type="entry name" value="Methyl-accepting chemotaxis sensory transducer"/>
    <property type="match status" value="1"/>
</dbReference>
<dbReference type="Pfam" id="PF12729">
    <property type="entry name" value="4HB_MCP_1"/>
    <property type="match status" value="1"/>
</dbReference>
<dbReference type="GO" id="GO:0006935">
    <property type="term" value="P:chemotaxis"/>
    <property type="evidence" value="ECO:0007669"/>
    <property type="project" value="UniProtKB-ARBA"/>
</dbReference>
<feature type="domain" description="HAMP" evidence="7">
    <location>
        <begin position="335"/>
        <end position="388"/>
    </location>
</feature>
<dbReference type="PROSITE" id="PS50111">
    <property type="entry name" value="CHEMOTAXIS_TRANSDUC_2"/>
    <property type="match status" value="1"/>
</dbReference>
<feature type="domain" description="Methyl-accepting transducer" evidence="6">
    <location>
        <begin position="393"/>
        <end position="629"/>
    </location>
</feature>
<comment type="caution">
    <text evidence="8">The sequence shown here is derived from an EMBL/GenBank/DDBJ whole genome shotgun (WGS) entry which is preliminary data.</text>
</comment>
<comment type="similarity">
    <text evidence="3">Belongs to the methyl-accepting chemotaxis (MCP) protein family.</text>
</comment>
<dbReference type="PANTHER" id="PTHR32089">
    <property type="entry name" value="METHYL-ACCEPTING CHEMOTAXIS PROTEIN MCPB"/>
    <property type="match status" value="1"/>
</dbReference>
<dbReference type="PROSITE" id="PS50885">
    <property type="entry name" value="HAMP"/>
    <property type="match status" value="1"/>
</dbReference>
<dbReference type="CDD" id="cd11386">
    <property type="entry name" value="MCP_signal"/>
    <property type="match status" value="1"/>
</dbReference>
<dbReference type="SMART" id="SM00304">
    <property type="entry name" value="HAMP"/>
    <property type="match status" value="1"/>
</dbReference>
<keyword evidence="5" id="KW-0472">Membrane</keyword>
<evidence type="ECO:0000259" key="7">
    <source>
        <dbReference type="PROSITE" id="PS50885"/>
    </source>
</evidence>
<feature type="transmembrane region" description="Helical" evidence="5">
    <location>
        <begin position="311"/>
        <end position="333"/>
    </location>
</feature>
<dbReference type="SMART" id="SM00283">
    <property type="entry name" value="MA"/>
    <property type="match status" value="1"/>
</dbReference>
<dbReference type="SUPFAM" id="SSF58104">
    <property type="entry name" value="Methyl-accepting chemotaxis protein (MCP) signaling domain"/>
    <property type="match status" value="1"/>
</dbReference>
<dbReference type="Pfam" id="PF00672">
    <property type="entry name" value="HAMP"/>
    <property type="match status" value="1"/>
</dbReference>
<dbReference type="GO" id="GO:0016020">
    <property type="term" value="C:membrane"/>
    <property type="evidence" value="ECO:0007669"/>
    <property type="project" value="UniProtKB-SubCell"/>
</dbReference>
<evidence type="ECO:0000256" key="4">
    <source>
        <dbReference type="PROSITE-ProRule" id="PRU00284"/>
    </source>
</evidence>
<dbReference type="Proteomes" id="UP000186905">
    <property type="component" value="Unassembled WGS sequence"/>
</dbReference>
<dbReference type="EMBL" id="MJIL01000051">
    <property type="protein sequence ID" value="OLQ79100.1"/>
    <property type="molecule type" value="Genomic_DNA"/>
</dbReference>
<dbReference type="AlphaFoldDB" id="A0A1Q9GVB1"/>